<evidence type="ECO:0000256" key="5">
    <source>
        <dbReference type="ARBA" id="ARBA00023163"/>
    </source>
</evidence>
<dbReference type="SMART" id="SM00382">
    <property type="entry name" value="AAA"/>
    <property type="match status" value="1"/>
</dbReference>
<dbReference type="Proteomes" id="UP000187404">
    <property type="component" value="Unassembled WGS sequence"/>
</dbReference>
<dbReference type="InterPro" id="IPR058932">
    <property type="entry name" value="KDD_N"/>
</dbReference>
<dbReference type="InterPro" id="IPR025662">
    <property type="entry name" value="Sigma_54_int_dom_ATP-bd_1"/>
</dbReference>
<dbReference type="PROSITE" id="PS00675">
    <property type="entry name" value="SIGMA54_INTERACT_1"/>
    <property type="match status" value="1"/>
</dbReference>
<evidence type="ECO:0000256" key="3">
    <source>
        <dbReference type="ARBA" id="ARBA00023015"/>
    </source>
</evidence>
<reference evidence="7 8" key="1">
    <citation type="journal article" date="2016" name="Appl. Environ. Microbiol.">
        <title>Function and Phylogeny of Bacterial Butyryl Coenzyme A:Acetate Transferases and Their Diversity in the Proximal Colon of Swine.</title>
        <authorList>
            <person name="Trachsel J."/>
            <person name="Bayles D.O."/>
            <person name="Looft T."/>
            <person name="Levine U.Y."/>
            <person name="Allen H.K."/>
        </authorList>
    </citation>
    <scope>NUCLEOTIDE SEQUENCE [LARGE SCALE GENOMIC DNA]</scope>
    <source>
        <strain evidence="7 8">68-3-10</strain>
    </source>
</reference>
<evidence type="ECO:0000313" key="8">
    <source>
        <dbReference type="Proteomes" id="UP000187404"/>
    </source>
</evidence>
<dbReference type="InterPro" id="IPR002078">
    <property type="entry name" value="Sigma_54_int"/>
</dbReference>
<dbReference type="PROSITE" id="PS00688">
    <property type="entry name" value="SIGMA54_INTERACT_3"/>
    <property type="match status" value="1"/>
</dbReference>
<dbReference type="PROSITE" id="PS00676">
    <property type="entry name" value="SIGMA54_INTERACT_2"/>
    <property type="match status" value="1"/>
</dbReference>
<dbReference type="SUPFAM" id="SSF46689">
    <property type="entry name" value="Homeodomain-like"/>
    <property type="match status" value="1"/>
</dbReference>
<keyword evidence="5" id="KW-0804">Transcription</keyword>
<protein>
    <recommendedName>
        <fullName evidence="6">Sigma-54 factor interaction domain-containing protein</fullName>
    </recommendedName>
</protein>
<sequence length="695" mass="78295">MKNNYGIDRVIEPAGTVPVSAWKIDNSPALRPGEARVRLRRVHIDWDSFRQICSSCAYDDERVRAKILYFVQRRGKLHNPFTNSGGTFSGTIDEIYDGTELPDGIGCGDEICCQSSLAGIPLKIRRIDEVDYDYGQIVCDGTAIIFPTTNILRTVHDLSMNYTLAALNIGEDLYRISRMIRERRMSRILIIGRDIHTVMYYAEAIRRTAGDGCGVTVVAHKNKRSGISENEIRSMLIPMVRHLYFLDLSEPHNAFGYLLKKEFKSGFMDAVLVTDNVYGAETLAALSVRSHGLLYFDLMRNNSSNAMLVAEGLGKVVSIAASDNSAENYDRFTLGLLRGMKQRLEKLNAFYRQRNGRTVLCDSELSDKTLEKAAGLEEYIFESEVSRNLLRNVLNVACFDCNVIIQGETGVGKEKILSLIHQNSERRDGPCVRINCSTIPEGLAESEFFGYEEGAFTGAVSGGKKGFFEMADGGILFLDEIGTLPLSMQSKLLRVIQENQFYRVGGTQQQDVNVRLICASNAALKELVDEGAFREDLYYRLNICTIEVPPLRERRSDIVRLASHFVEEWNQRYRISKHLTSDAYVSLTSYPWPGNVRELENVMHRLVINTRGAFISGGDVDEMLNAEEYRAVVTKLRREQLEDAGDSVNYYEIMDAQEKRLIEYALTKGGTTRRAAEIIGLSHSTFARKKQKHGL</sequence>
<keyword evidence="2" id="KW-0067">ATP-binding</keyword>
<keyword evidence="4" id="KW-0238">DNA-binding</keyword>
<name>A0A1Q9JKJ9_9FIRM</name>
<dbReference type="GO" id="GO:0003677">
    <property type="term" value="F:DNA binding"/>
    <property type="evidence" value="ECO:0007669"/>
    <property type="project" value="UniProtKB-KW"/>
</dbReference>
<dbReference type="InterPro" id="IPR025943">
    <property type="entry name" value="Sigma_54_int_dom_ATP-bd_2"/>
</dbReference>
<feature type="domain" description="Sigma-54 factor interaction" evidence="6">
    <location>
        <begin position="379"/>
        <end position="608"/>
    </location>
</feature>
<dbReference type="Gene3D" id="1.10.8.60">
    <property type="match status" value="1"/>
</dbReference>
<dbReference type="InterPro" id="IPR058031">
    <property type="entry name" value="AAA_lid_NorR"/>
</dbReference>
<dbReference type="OrthoDB" id="9803970at2"/>
<dbReference type="CDD" id="cd00009">
    <property type="entry name" value="AAA"/>
    <property type="match status" value="1"/>
</dbReference>
<dbReference type="STRING" id="1261640.BHK98_11780"/>
<proteinExistence type="predicted"/>
<evidence type="ECO:0000256" key="4">
    <source>
        <dbReference type="ARBA" id="ARBA00023125"/>
    </source>
</evidence>
<dbReference type="RefSeq" id="WP_075714497.1">
    <property type="nucleotide sequence ID" value="NZ_MJIE01000001.1"/>
</dbReference>
<keyword evidence="3" id="KW-0805">Transcription regulation</keyword>
<gene>
    <name evidence="7" type="ORF">BHK98_11780</name>
</gene>
<evidence type="ECO:0000313" key="7">
    <source>
        <dbReference type="EMBL" id="OLR56684.1"/>
    </source>
</evidence>
<dbReference type="FunFam" id="3.40.50.300:FF:000006">
    <property type="entry name" value="DNA-binding transcriptional regulator NtrC"/>
    <property type="match status" value="1"/>
</dbReference>
<organism evidence="7 8">
    <name type="scientific">Hornefia porci</name>
    <dbReference type="NCBI Taxonomy" id="2652292"/>
    <lineage>
        <taxon>Bacteria</taxon>
        <taxon>Bacillati</taxon>
        <taxon>Bacillota</taxon>
        <taxon>Clostridia</taxon>
        <taxon>Peptostreptococcales</taxon>
        <taxon>Anaerovoracaceae</taxon>
        <taxon>Hornefia</taxon>
    </lineage>
</organism>
<dbReference type="Gene3D" id="1.10.10.60">
    <property type="entry name" value="Homeodomain-like"/>
    <property type="match status" value="1"/>
</dbReference>
<dbReference type="InterPro" id="IPR027417">
    <property type="entry name" value="P-loop_NTPase"/>
</dbReference>
<evidence type="ECO:0000259" key="6">
    <source>
        <dbReference type="PROSITE" id="PS50045"/>
    </source>
</evidence>
<keyword evidence="8" id="KW-1185">Reference proteome</keyword>
<dbReference type="Pfam" id="PF25601">
    <property type="entry name" value="AAA_lid_14"/>
    <property type="match status" value="1"/>
</dbReference>
<dbReference type="InterPro" id="IPR003593">
    <property type="entry name" value="AAA+_ATPase"/>
</dbReference>
<dbReference type="SUPFAM" id="SSF52540">
    <property type="entry name" value="P-loop containing nucleoside triphosphate hydrolases"/>
    <property type="match status" value="1"/>
</dbReference>
<dbReference type="Pfam" id="PF26370">
    <property type="entry name" value="KDD_N"/>
    <property type="match status" value="1"/>
</dbReference>
<dbReference type="Gene3D" id="3.40.50.300">
    <property type="entry name" value="P-loop containing nucleotide triphosphate hydrolases"/>
    <property type="match status" value="1"/>
</dbReference>
<dbReference type="Pfam" id="PF00158">
    <property type="entry name" value="Sigma54_activat"/>
    <property type="match status" value="1"/>
</dbReference>
<evidence type="ECO:0000256" key="2">
    <source>
        <dbReference type="ARBA" id="ARBA00022840"/>
    </source>
</evidence>
<dbReference type="PANTHER" id="PTHR32071:SF119">
    <property type="entry name" value="SIGMA L-DEPENDENT TRANSCRIPTIONAL REGULATOR YPLP-RELATED"/>
    <property type="match status" value="1"/>
</dbReference>
<comment type="caution">
    <text evidence="7">The sequence shown here is derived from an EMBL/GenBank/DDBJ whole genome shotgun (WGS) entry which is preliminary data.</text>
</comment>
<dbReference type="GO" id="GO:0006355">
    <property type="term" value="P:regulation of DNA-templated transcription"/>
    <property type="evidence" value="ECO:0007669"/>
    <property type="project" value="InterPro"/>
</dbReference>
<dbReference type="GO" id="GO:0005524">
    <property type="term" value="F:ATP binding"/>
    <property type="evidence" value="ECO:0007669"/>
    <property type="project" value="UniProtKB-KW"/>
</dbReference>
<dbReference type="EMBL" id="MJIE01000001">
    <property type="protein sequence ID" value="OLR56684.1"/>
    <property type="molecule type" value="Genomic_DNA"/>
</dbReference>
<evidence type="ECO:0000256" key="1">
    <source>
        <dbReference type="ARBA" id="ARBA00022741"/>
    </source>
</evidence>
<keyword evidence="1" id="KW-0547">Nucleotide-binding</keyword>
<dbReference type="PROSITE" id="PS50045">
    <property type="entry name" value="SIGMA54_INTERACT_4"/>
    <property type="match status" value="1"/>
</dbReference>
<dbReference type="PANTHER" id="PTHR32071">
    <property type="entry name" value="TRANSCRIPTIONAL REGULATORY PROTEIN"/>
    <property type="match status" value="1"/>
</dbReference>
<dbReference type="InterPro" id="IPR009057">
    <property type="entry name" value="Homeodomain-like_sf"/>
</dbReference>
<accession>A0A1Q9JKJ9</accession>
<dbReference type="AlphaFoldDB" id="A0A1Q9JKJ9"/>
<dbReference type="InterPro" id="IPR025944">
    <property type="entry name" value="Sigma_54_int_dom_CS"/>
</dbReference>